<evidence type="ECO:0000313" key="2">
    <source>
        <dbReference type="EMBL" id="HFI90428.1"/>
    </source>
</evidence>
<dbReference type="AlphaFoldDB" id="A0A7V2ZIH0"/>
<evidence type="ECO:0000259" key="1">
    <source>
        <dbReference type="PROSITE" id="PS51833"/>
    </source>
</evidence>
<accession>A0A7V2ZIH0</accession>
<organism evidence="2">
    <name type="scientific">Ignavibacterium album</name>
    <dbReference type="NCBI Taxonomy" id="591197"/>
    <lineage>
        <taxon>Bacteria</taxon>
        <taxon>Pseudomonadati</taxon>
        <taxon>Ignavibacteriota</taxon>
        <taxon>Ignavibacteria</taxon>
        <taxon>Ignavibacteriales</taxon>
        <taxon>Ignavibacteriaceae</taxon>
        <taxon>Ignavibacterium</taxon>
    </lineage>
</organism>
<comment type="caution">
    <text evidence="2">The sequence shown here is derived from an EMBL/GenBank/DDBJ whole genome shotgun (WGS) entry which is preliminary data.</text>
</comment>
<dbReference type="PANTHER" id="PTHR33525">
    <property type="match status" value="1"/>
</dbReference>
<dbReference type="PROSITE" id="PS51833">
    <property type="entry name" value="HDOD"/>
    <property type="match status" value="1"/>
</dbReference>
<dbReference type="InterPro" id="IPR003607">
    <property type="entry name" value="HD/PDEase_dom"/>
</dbReference>
<feature type="domain" description="HDOD" evidence="1">
    <location>
        <begin position="8"/>
        <end position="203"/>
    </location>
</feature>
<dbReference type="Gene3D" id="1.10.3210.10">
    <property type="entry name" value="Hypothetical protein af1432"/>
    <property type="match status" value="1"/>
</dbReference>
<dbReference type="PANTHER" id="PTHR33525:SF3">
    <property type="entry name" value="RIBONUCLEASE Y"/>
    <property type="match status" value="1"/>
</dbReference>
<protein>
    <submittedName>
        <fullName evidence="2">HDOD domain-containing protein</fullName>
    </submittedName>
</protein>
<proteinExistence type="predicted"/>
<sequence length="275" mass="31195">MLAGIRNLPPVPFIMVEISKLLDNPRTGAADLGKIISKDQAMVAKILSVANSPLYGLPRRVSTIEFAIVILGFDQIKNIVIAFSMMEAFRTKEDRRWNRRAYWVHSLMVASAAKRIADDLGIRKSGEAFTAGLLHDLGISVIQKYFNDDFQKINNLVEQQQMRFINAEEKILGISHQEIGKYLIEKWNLPAALGEAILYHHQPSLAEEDKKLAAIIHLADYMTQRFQIGDFNWDESIPLDLGVIEILQLGDESYLESLIESYHELFKVNLDSLNL</sequence>
<name>A0A7V2ZIH0_9BACT</name>
<dbReference type="CDD" id="cd00077">
    <property type="entry name" value="HDc"/>
    <property type="match status" value="1"/>
</dbReference>
<dbReference type="NCBIfam" id="TIGR00277">
    <property type="entry name" value="HDIG"/>
    <property type="match status" value="1"/>
</dbReference>
<gene>
    <name evidence="2" type="ORF">ENS31_02730</name>
</gene>
<dbReference type="SMART" id="SM00471">
    <property type="entry name" value="HDc"/>
    <property type="match status" value="1"/>
</dbReference>
<dbReference type="SUPFAM" id="SSF109604">
    <property type="entry name" value="HD-domain/PDEase-like"/>
    <property type="match status" value="1"/>
</dbReference>
<dbReference type="InterPro" id="IPR052340">
    <property type="entry name" value="RNase_Y/CdgJ"/>
</dbReference>
<dbReference type="InterPro" id="IPR013976">
    <property type="entry name" value="HDOD"/>
</dbReference>
<reference evidence="2" key="1">
    <citation type="journal article" date="2020" name="mSystems">
        <title>Genome- and Community-Level Interaction Insights into Carbon Utilization and Element Cycling Functions of Hydrothermarchaeota in Hydrothermal Sediment.</title>
        <authorList>
            <person name="Zhou Z."/>
            <person name="Liu Y."/>
            <person name="Xu W."/>
            <person name="Pan J."/>
            <person name="Luo Z.H."/>
            <person name="Li M."/>
        </authorList>
    </citation>
    <scope>NUCLEOTIDE SEQUENCE [LARGE SCALE GENOMIC DNA]</scope>
    <source>
        <strain evidence="2">SpSt-479</strain>
    </source>
</reference>
<dbReference type="Pfam" id="PF08668">
    <property type="entry name" value="HDOD"/>
    <property type="match status" value="1"/>
</dbReference>
<dbReference type="EMBL" id="DSUJ01000008">
    <property type="protein sequence ID" value="HFI90428.1"/>
    <property type="molecule type" value="Genomic_DNA"/>
</dbReference>
<dbReference type="InterPro" id="IPR006675">
    <property type="entry name" value="HDIG_dom"/>
</dbReference>